<feature type="coiled-coil region" evidence="1">
    <location>
        <begin position="90"/>
        <end position="117"/>
    </location>
</feature>
<protein>
    <submittedName>
        <fullName evidence="2">Uncharacterized protein</fullName>
    </submittedName>
</protein>
<sequence length="362" mass="41964">MVGKLSHSHSSISSGVFFEPENVEEPEALTIIIRRRISGLCLENDMYQRFLRKVGEVSRASHFQIPHRASRARILSALGRDKSMGRKIKILKAEEKCTVARNEIEEYNKIFKQMRNDFLLVYCEYSASLEGMQTVANEIDQNRSILNRYVVSLLAHEDKQRAHNAFMHFHRTYLRQLGNSLTNMHEENTFFRTNLKKIKRQLKGRESAASNPQPVDMVALELQCATALARFQQLSGVCSQKKERLRECNRGMKSLEDSLDCELKLHQKLEREIMQRGFMVDGVKTELVARRKSSIPDEFENQFLKSILSCGTTPKIQDFVNVLCFHNELSAKMKEAKRKLRIAKMSFARHKKIWNDAQRQAL</sequence>
<keyword evidence="1" id="KW-0175">Coiled coil</keyword>
<evidence type="ECO:0000313" key="3">
    <source>
        <dbReference type="Proteomes" id="UP001497525"/>
    </source>
</evidence>
<organism evidence="2 3">
    <name type="scientific">Calicophoron daubneyi</name>
    <name type="common">Rumen fluke</name>
    <name type="synonym">Paramphistomum daubneyi</name>
    <dbReference type="NCBI Taxonomy" id="300641"/>
    <lineage>
        <taxon>Eukaryota</taxon>
        <taxon>Metazoa</taxon>
        <taxon>Spiralia</taxon>
        <taxon>Lophotrochozoa</taxon>
        <taxon>Platyhelminthes</taxon>
        <taxon>Trematoda</taxon>
        <taxon>Digenea</taxon>
        <taxon>Plagiorchiida</taxon>
        <taxon>Pronocephalata</taxon>
        <taxon>Paramphistomoidea</taxon>
        <taxon>Paramphistomidae</taxon>
        <taxon>Calicophoron</taxon>
    </lineage>
</organism>
<name>A0AAV2TEL8_CALDB</name>
<dbReference type="AlphaFoldDB" id="A0AAV2TEL8"/>
<dbReference type="EMBL" id="CAXLJL010000223">
    <property type="protein sequence ID" value="CAL5134717.1"/>
    <property type="molecule type" value="Genomic_DNA"/>
</dbReference>
<comment type="caution">
    <text evidence="2">The sequence shown here is derived from an EMBL/GenBank/DDBJ whole genome shotgun (WGS) entry which is preliminary data.</text>
</comment>
<proteinExistence type="predicted"/>
<gene>
    <name evidence="2" type="ORF">CDAUBV1_LOCUS8690</name>
</gene>
<evidence type="ECO:0000313" key="2">
    <source>
        <dbReference type="EMBL" id="CAL5134717.1"/>
    </source>
</evidence>
<dbReference type="Proteomes" id="UP001497525">
    <property type="component" value="Unassembled WGS sequence"/>
</dbReference>
<evidence type="ECO:0000256" key="1">
    <source>
        <dbReference type="SAM" id="Coils"/>
    </source>
</evidence>
<accession>A0AAV2TEL8</accession>
<reference evidence="2" key="1">
    <citation type="submission" date="2024-06" db="EMBL/GenBank/DDBJ databases">
        <authorList>
            <person name="Liu X."/>
            <person name="Lenzi L."/>
            <person name="Haldenby T S."/>
            <person name="Uol C."/>
        </authorList>
    </citation>
    <scope>NUCLEOTIDE SEQUENCE</scope>
</reference>